<dbReference type="Gene3D" id="3.40.50.12370">
    <property type="match status" value="1"/>
</dbReference>
<protein>
    <submittedName>
        <fullName evidence="3">Universal stress protein</fullName>
    </submittedName>
</protein>
<reference evidence="3" key="1">
    <citation type="submission" date="2023-06" db="EMBL/GenBank/DDBJ databases">
        <title>Cytophagales bacterium Strain LB-30, isolated from soil.</title>
        <authorList>
            <person name="Liu B."/>
        </authorList>
    </citation>
    <scope>NUCLEOTIDE SEQUENCE</scope>
    <source>
        <strain evidence="3">LB-30</strain>
    </source>
</reference>
<accession>A0ABT8F4U0</accession>
<evidence type="ECO:0000259" key="2">
    <source>
        <dbReference type="Pfam" id="PF00582"/>
    </source>
</evidence>
<dbReference type="PANTHER" id="PTHR46268:SF6">
    <property type="entry name" value="UNIVERSAL STRESS PROTEIN UP12"/>
    <property type="match status" value="1"/>
</dbReference>
<organism evidence="3 4">
    <name type="scientific">Shiella aurantiaca</name>
    <dbReference type="NCBI Taxonomy" id="3058365"/>
    <lineage>
        <taxon>Bacteria</taxon>
        <taxon>Pseudomonadati</taxon>
        <taxon>Bacteroidota</taxon>
        <taxon>Cytophagia</taxon>
        <taxon>Cytophagales</taxon>
        <taxon>Shiellaceae</taxon>
        <taxon>Shiella</taxon>
    </lineage>
</organism>
<evidence type="ECO:0000256" key="1">
    <source>
        <dbReference type="ARBA" id="ARBA00008791"/>
    </source>
</evidence>
<dbReference type="PRINTS" id="PR01438">
    <property type="entry name" value="UNVRSLSTRESS"/>
</dbReference>
<name>A0ABT8F4U0_9BACT</name>
<comment type="caution">
    <text evidence="3">The sequence shown here is derived from an EMBL/GenBank/DDBJ whole genome shotgun (WGS) entry which is preliminary data.</text>
</comment>
<evidence type="ECO:0000313" key="3">
    <source>
        <dbReference type="EMBL" id="MDN4165379.1"/>
    </source>
</evidence>
<dbReference type="Pfam" id="PF00582">
    <property type="entry name" value="Usp"/>
    <property type="match status" value="1"/>
</dbReference>
<dbReference type="InterPro" id="IPR006015">
    <property type="entry name" value="Universal_stress_UspA"/>
</dbReference>
<feature type="domain" description="UspA" evidence="2">
    <location>
        <begin position="1"/>
        <end position="143"/>
    </location>
</feature>
<dbReference type="PANTHER" id="PTHR46268">
    <property type="entry name" value="STRESS RESPONSE PROTEIN NHAX"/>
    <property type="match status" value="1"/>
</dbReference>
<dbReference type="RefSeq" id="WP_320003904.1">
    <property type="nucleotide sequence ID" value="NZ_JAUHJS010000003.1"/>
</dbReference>
<comment type="similarity">
    <text evidence="1">Belongs to the universal stress protein A family.</text>
</comment>
<evidence type="ECO:0000313" key="4">
    <source>
        <dbReference type="Proteomes" id="UP001168552"/>
    </source>
</evidence>
<dbReference type="InterPro" id="IPR006016">
    <property type="entry name" value="UspA"/>
</dbReference>
<keyword evidence="4" id="KW-1185">Reference proteome</keyword>
<gene>
    <name evidence="3" type="ORF">QWY31_07690</name>
</gene>
<dbReference type="SUPFAM" id="SSF52402">
    <property type="entry name" value="Adenine nucleotide alpha hydrolases-like"/>
    <property type="match status" value="2"/>
</dbReference>
<dbReference type="CDD" id="cd00293">
    <property type="entry name" value="USP-like"/>
    <property type="match status" value="1"/>
</dbReference>
<dbReference type="Proteomes" id="UP001168552">
    <property type="component" value="Unassembled WGS sequence"/>
</dbReference>
<dbReference type="EMBL" id="JAUHJS010000003">
    <property type="protein sequence ID" value="MDN4165379.1"/>
    <property type="molecule type" value="Genomic_DNA"/>
</dbReference>
<proteinExistence type="inferred from homology"/>
<sequence>MQKILCPIDFSPTALNALEYAVKLGEGLHATLTLLYVLSEEEFNKVLVDKESSFEDWKEQEEARLCALCDEINAVSQKKGLVKADYMIKVGELTEGVSSLAKADHYKLIVMGTGGASDLKKVYWGSNTIKVVNKSNIPVLCIPHTAKFAGFRKVVYATNYDKHDKEAIAELVTLSVPFDSIVQVVHVFAEATVEKKKIHHDFSEEMKSFVGYHKLRFAEVQGEDRVSLVLDEYMKTENGEVLSLMTIQRGFFENLFHQSVTKDISGFTHYPLLIFRKGEN</sequence>